<dbReference type="InterPro" id="IPR005110">
    <property type="entry name" value="MoeA_linker/N"/>
</dbReference>
<evidence type="ECO:0000256" key="2">
    <source>
        <dbReference type="ARBA" id="ARBA00010763"/>
    </source>
</evidence>
<dbReference type="InterPro" id="IPR036425">
    <property type="entry name" value="MoaB/Mog-like_dom_sf"/>
</dbReference>
<comment type="caution">
    <text evidence="6">The sequence shown here is derived from an EMBL/GenBank/DDBJ whole genome shotgun (WGS) entry which is preliminary data.</text>
</comment>
<dbReference type="SUPFAM" id="SSF63867">
    <property type="entry name" value="MoeA C-terminal domain-like"/>
    <property type="match status" value="1"/>
</dbReference>
<comment type="pathway">
    <text evidence="4">Cofactor biosynthesis; molybdopterin biosynthesis.</text>
</comment>
<dbReference type="Proteomes" id="UP000237472">
    <property type="component" value="Unassembled WGS sequence"/>
</dbReference>
<gene>
    <name evidence="6" type="ORF">AA994_00660</name>
</gene>
<dbReference type="Pfam" id="PF00994">
    <property type="entry name" value="MoCF_biosynth"/>
    <property type="match status" value="1"/>
</dbReference>
<dbReference type="Gene3D" id="3.40.980.10">
    <property type="entry name" value="MoaB/Mog-like domain"/>
    <property type="match status" value="1"/>
</dbReference>
<proteinExistence type="inferred from homology"/>
<evidence type="ECO:0000256" key="4">
    <source>
        <dbReference type="RuleBase" id="RU365090"/>
    </source>
</evidence>
<name>A0A2G4R6V4_9BACT</name>
<keyword evidence="4" id="KW-0479">Metal-binding</keyword>
<dbReference type="InterPro" id="IPR038987">
    <property type="entry name" value="MoeA-like"/>
</dbReference>
<keyword evidence="4" id="KW-0500">Molybdenum</keyword>
<keyword evidence="4" id="KW-0808">Transferase</keyword>
<dbReference type="SMART" id="SM00852">
    <property type="entry name" value="MoCF_biosynth"/>
    <property type="match status" value="1"/>
</dbReference>
<dbReference type="Pfam" id="PF03453">
    <property type="entry name" value="MoeA_N"/>
    <property type="match status" value="1"/>
</dbReference>
<evidence type="ECO:0000256" key="1">
    <source>
        <dbReference type="ARBA" id="ARBA00002901"/>
    </source>
</evidence>
<keyword evidence="4" id="KW-0501">Molybdenum cofactor biosynthesis</keyword>
<dbReference type="OrthoDB" id="9804758at2"/>
<dbReference type="InterPro" id="IPR036135">
    <property type="entry name" value="MoeA_linker/N_sf"/>
</dbReference>
<dbReference type="UniPathway" id="UPA00344"/>
<dbReference type="EC" id="2.10.1.1" evidence="4"/>
<dbReference type="CDD" id="cd00887">
    <property type="entry name" value="MoeA"/>
    <property type="match status" value="1"/>
</dbReference>
<comment type="similarity">
    <text evidence="2 4">Belongs to the MoeA family.</text>
</comment>
<feature type="domain" description="MoaB/Mog" evidence="5">
    <location>
        <begin position="173"/>
        <end position="307"/>
    </location>
</feature>
<dbReference type="Gene3D" id="3.90.105.10">
    <property type="entry name" value="Molybdopterin biosynthesis moea protein, domain 2"/>
    <property type="match status" value="1"/>
</dbReference>
<dbReference type="RefSeq" id="WP_099460853.1">
    <property type="nucleotide sequence ID" value="NZ_LDWY01000004.1"/>
</dbReference>
<dbReference type="Gene3D" id="2.40.340.10">
    <property type="entry name" value="MoeA, C-terminal, domain IV"/>
    <property type="match status" value="1"/>
</dbReference>
<dbReference type="InterPro" id="IPR036688">
    <property type="entry name" value="MoeA_C_domain_IV_sf"/>
</dbReference>
<dbReference type="SUPFAM" id="SSF63882">
    <property type="entry name" value="MoeA N-terminal region -like"/>
    <property type="match status" value="1"/>
</dbReference>
<reference evidence="7" key="1">
    <citation type="submission" date="2015-06" db="EMBL/GenBank/DDBJ databases">
        <authorList>
            <person name="Parisi A."/>
            <person name="Chiara M."/>
            <person name="Florio D."/>
            <person name="Miccolupo A."/>
            <person name="Manzari C."/>
            <person name="Mion D."/>
            <person name="Caruso M."/>
            <person name="D'erchia A.M."/>
            <person name="Zanoni R."/>
        </authorList>
    </citation>
    <scope>NUCLEOTIDE SEQUENCE [LARGE SCALE GENOMIC DNA]</scope>
    <source>
        <strain evidence="7">73/13</strain>
    </source>
</reference>
<dbReference type="GO" id="GO:0005829">
    <property type="term" value="C:cytosol"/>
    <property type="evidence" value="ECO:0007669"/>
    <property type="project" value="TreeGrafter"/>
</dbReference>
<keyword evidence="4" id="KW-0460">Magnesium</keyword>
<sequence length="388" mass="43472">MKNIFETLKLLEEHITPLKESEIISLENALGRVLACDLYAKKNLPSFNNAALDGYAFNYDDINAPLKIMGTILAGDKTPYKLKKNECFKIMTGALMPENADTILMLEEENLEKGFLVIKTKPKRFNAFRFKGEEQKEGELLLKRGQKLNAAMITLLAAQGIYKIKVIKKPSVAVFSSGNELKEPWEECDSLSIYNANALAVQALLNDYNPCYLGIIKDEFNASLKALQNNQFDLIITSGGASVGEADFMDRALKELEFKEIFNEIKARPAKPTKLYQKDNKLILILPGNPMAAFLSCFIFATKILNLLSGNLEKECKINALMGQDLKLKARRNNLILGNLENGIFTPFNHNKFGSAMILPLVKSTFLLISKEEQESILKGESVQLIYL</sequence>
<comment type="cofactor">
    <cofactor evidence="4">
        <name>Mg(2+)</name>
        <dbReference type="ChEBI" id="CHEBI:18420"/>
    </cofactor>
</comment>
<dbReference type="GO" id="GO:0006777">
    <property type="term" value="P:Mo-molybdopterin cofactor biosynthetic process"/>
    <property type="evidence" value="ECO:0007669"/>
    <property type="project" value="UniProtKB-UniRule"/>
</dbReference>
<dbReference type="InterPro" id="IPR001453">
    <property type="entry name" value="MoaB/Mog_dom"/>
</dbReference>
<dbReference type="PANTHER" id="PTHR10192">
    <property type="entry name" value="MOLYBDOPTERIN BIOSYNTHESIS PROTEIN"/>
    <property type="match status" value="1"/>
</dbReference>
<dbReference type="GO" id="GO:0046872">
    <property type="term" value="F:metal ion binding"/>
    <property type="evidence" value="ECO:0007669"/>
    <property type="project" value="UniProtKB-UniRule"/>
</dbReference>
<dbReference type="PANTHER" id="PTHR10192:SF5">
    <property type="entry name" value="GEPHYRIN"/>
    <property type="match status" value="1"/>
</dbReference>
<dbReference type="EMBL" id="LDWY01000004">
    <property type="protein sequence ID" value="PHY92298.1"/>
    <property type="molecule type" value="Genomic_DNA"/>
</dbReference>
<evidence type="ECO:0000313" key="7">
    <source>
        <dbReference type="Proteomes" id="UP000237472"/>
    </source>
</evidence>
<evidence type="ECO:0000313" key="6">
    <source>
        <dbReference type="EMBL" id="PHY92298.1"/>
    </source>
</evidence>
<evidence type="ECO:0000256" key="3">
    <source>
        <dbReference type="ARBA" id="ARBA00047317"/>
    </source>
</evidence>
<dbReference type="SUPFAM" id="SSF53218">
    <property type="entry name" value="Molybdenum cofactor biosynthesis proteins"/>
    <property type="match status" value="1"/>
</dbReference>
<dbReference type="GO" id="GO:0061599">
    <property type="term" value="F:molybdopterin molybdotransferase activity"/>
    <property type="evidence" value="ECO:0007669"/>
    <property type="project" value="UniProtKB-UniRule"/>
</dbReference>
<organism evidence="6 7">
    <name type="scientific">Campylobacter vulpis</name>
    <dbReference type="NCBI Taxonomy" id="1655500"/>
    <lineage>
        <taxon>Bacteria</taxon>
        <taxon>Pseudomonadati</taxon>
        <taxon>Campylobacterota</taxon>
        <taxon>Epsilonproteobacteria</taxon>
        <taxon>Campylobacterales</taxon>
        <taxon>Campylobacteraceae</taxon>
        <taxon>Campylobacter</taxon>
    </lineage>
</organism>
<accession>A0A2G4R6V4</accession>
<dbReference type="AlphaFoldDB" id="A0A2G4R6V4"/>
<protein>
    <recommendedName>
        <fullName evidence="4">Molybdopterin molybdenumtransferase</fullName>
        <ecNumber evidence="4">2.10.1.1</ecNumber>
    </recommendedName>
</protein>
<comment type="function">
    <text evidence="1 4">Catalyzes the insertion of molybdate into adenylated molybdopterin with the concomitant release of AMP.</text>
</comment>
<comment type="catalytic activity">
    <reaction evidence="3">
        <text>adenylyl-molybdopterin + molybdate = Mo-molybdopterin + AMP + H(+)</text>
        <dbReference type="Rhea" id="RHEA:35047"/>
        <dbReference type="ChEBI" id="CHEBI:15378"/>
        <dbReference type="ChEBI" id="CHEBI:36264"/>
        <dbReference type="ChEBI" id="CHEBI:62727"/>
        <dbReference type="ChEBI" id="CHEBI:71302"/>
        <dbReference type="ChEBI" id="CHEBI:456215"/>
        <dbReference type="EC" id="2.10.1.1"/>
    </reaction>
</comment>
<evidence type="ECO:0000259" key="5">
    <source>
        <dbReference type="SMART" id="SM00852"/>
    </source>
</evidence>
<dbReference type="Gene3D" id="2.170.190.11">
    <property type="entry name" value="Molybdopterin biosynthesis moea protein, domain 3"/>
    <property type="match status" value="1"/>
</dbReference>